<dbReference type="InterPro" id="IPR051013">
    <property type="entry name" value="MBL_superfamily_lactonases"/>
</dbReference>
<dbReference type="InterPro" id="IPR001279">
    <property type="entry name" value="Metallo-B-lactamas"/>
</dbReference>
<keyword evidence="4" id="KW-0862">Zinc</keyword>
<dbReference type="AlphaFoldDB" id="A0A6N7YMQ5"/>
<dbReference type="OrthoDB" id="5177904at2"/>
<evidence type="ECO:0000256" key="3">
    <source>
        <dbReference type="ARBA" id="ARBA00022801"/>
    </source>
</evidence>
<evidence type="ECO:0000313" key="7">
    <source>
        <dbReference type="Proteomes" id="UP000440096"/>
    </source>
</evidence>
<comment type="similarity">
    <text evidence="1">Belongs to the metallo-beta-lactamase superfamily.</text>
</comment>
<evidence type="ECO:0000313" key="6">
    <source>
        <dbReference type="EMBL" id="MTD53292.1"/>
    </source>
</evidence>
<dbReference type="GO" id="GO:0016787">
    <property type="term" value="F:hydrolase activity"/>
    <property type="evidence" value="ECO:0007669"/>
    <property type="project" value="UniProtKB-KW"/>
</dbReference>
<evidence type="ECO:0000256" key="4">
    <source>
        <dbReference type="ARBA" id="ARBA00022833"/>
    </source>
</evidence>
<dbReference type="SUPFAM" id="SSF56281">
    <property type="entry name" value="Metallo-hydrolase/oxidoreductase"/>
    <property type="match status" value="1"/>
</dbReference>
<dbReference type="PANTHER" id="PTHR42978">
    <property type="entry name" value="QUORUM-QUENCHING LACTONASE YTNP-RELATED-RELATED"/>
    <property type="match status" value="1"/>
</dbReference>
<feature type="domain" description="Metallo-beta-lactamase" evidence="5">
    <location>
        <begin position="55"/>
        <end position="262"/>
    </location>
</feature>
<dbReference type="Gene3D" id="3.60.15.10">
    <property type="entry name" value="Ribonuclease Z/Hydroxyacylglutathione hydrolase-like"/>
    <property type="match status" value="1"/>
</dbReference>
<protein>
    <submittedName>
        <fullName evidence="6">MBL fold metallo-hydrolase</fullName>
    </submittedName>
</protein>
<name>A0A6N7YMQ5_9PSEU</name>
<proteinExistence type="inferred from homology"/>
<evidence type="ECO:0000256" key="2">
    <source>
        <dbReference type="ARBA" id="ARBA00022723"/>
    </source>
</evidence>
<dbReference type="SMART" id="SM00849">
    <property type="entry name" value="Lactamase_B"/>
    <property type="match status" value="1"/>
</dbReference>
<dbReference type="Proteomes" id="UP000440096">
    <property type="component" value="Unassembled WGS sequence"/>
</dbReference>
<dbReference type="Pfam" id="PF00753">
    <property type="entry name" value="Lactamase_B"/>
    <property type="match status" value="1"/>
</dbReference>
<evidence type="ECO:0000256" key="1">
    <source>
        <dbReference type="ARBA" id="ARBA00007749"/>
    </source>
</evidence>
<comment type="caution">
    <text evidence="6">The sequence shown here is derived from an EMBL/GenBank/DDBJ whole genome shotgun (WGS) entry which is preliminary data.</text>
</comment>
<organism evidence="6 7">
    <name type="scientific">Amycolatopsis pithecellobii</name>
    <dbReference type="NCBI Taxonomy" id="664692"/>
    <lineage>
        <taxon>Bacteria</taxon>
        <taxon>Bacillati</taxon>
        <taxon>Actinomycetota</taxon>
        <taxon>Actinomycetes</taxon>
        <taxon>Pseudonocardiales</taxon>
        <taxon>Pseudonocardiaceae</taxon>
        <taxon>Amycolatopsis</taxon>
    </lineage>
</organism>
<keyword evidence="2" id="KW-0479">Metal-binding</keyword>
<evidence type="ECO:0000259" key="5">
    <source>
        <dbReference type="SMART" id="SM00849"/>
    </source>
</evidence>
<gene>
    <name evidence="6" type="ORF">GKO32_04750</name>
</gene>
<dbReference type="InterPro" id="IPR036866">
    <property type="entry name" value="RibonucZ/Hydroxyglut_hydro"/>
</dbReference>
<keyword evidence="3 6" id="KW-0378">Hydrolase</keyword>
<accession>A0A6N7YMQ5</accession>
<keyword evidence="7" id="KW-1185">Reference proteome</keyword>
<sequence>MRWSIGAVKITRVLEMPPVSADPARFIQAGRQEILDRRDWLCPHFADEDGNITLHFQAFVVESGGVRIMVDPCIGNDKQRSVASLSMLDGPFLERLAAAGYPRENIDYVLCTHLHADHCGWNTMLVDGRWVPTFPNAQYLFAKAEYEYLRGDERGDAPAILADSVKPVIDAGLATFVEPDHVIVEEVRLEPAPGHTPGHCFLVIASEGQEAVITGDALHHPVQVALPQIADNFCWDKELAEATRRRLLKWVSDRGALLLGSHFSGPVGVFLTPDGDAWKAESLTAGR</sequence>
<dbReference type="PANTHER" id="PTHR42978:SF6">
    <property type="entry name" value="QUORUM-QUENCHING LACTONASE YTNP-RELATED"/>
    <property type="match status" value="1"/>
</dbReference>
<reference evidence="6 7" key="1">
    <citation type="submission" date="2019-11" db="EMBL/GenBank/DDBJ databases">
        <title>Draft genome of Amycolatopsis RM579.</title>
        <authorList>
            <person name="Duangmal K."/>
            <person name="Mingma R."/>
        </authorList>
    </citation>
    <scope>NUCLEOTIDE SEQUENCE [LARGE SCALE GENOMIC DNA]</scope>
    <source>
        <strain evidence="6 7">RM579</strain>
    </source>
</reference>
<dbReference type="CDD" id="cd16277">
    <property type="entry name" value="metallo-hydrolase-like_MBL-fold"/>
    <property type="match status" value="1"/>
</dbReference>
<dbReference type="GO" id="GO:0046872">
    <property type="term" value="F:metal ion binding"/>
    <property type="evidence" value="ECO:0007669"/>
    <property type="project" value="UniProtKB-KW"/>
</dbReference>
<dbReference type="EMBL" id="WMBA01000005">
    <property type="protein sequence ID" value="MTD53292.1"/>
    <property type="molecule type" value="Genomic_DNA"/>
</dbReference>